<dbReference type="Pfam" id="PF00578">
    <property type="entry name" value="AhpC-TSA"/>
    <property type="match status" value="1"/>
</dbReference>
<evidence type="ECO:0000313" key="4">
    <source>
        <dbReference type="Proteomes" id="UP000315010"/>
    </source>
</evidence>
<sequence length="316" mass="35616">MKCVLLAAAVYNVVWGGWVVFFPNHLFFLSGIDPPRYPGIWQCVGMIVGVYGIGYAIAALDPLRHWPIVLVGMLGKVFGPIGMVHHLLMGDADASGRLPANWLWLNLSNDVIWWIPFAIILYAAFRKWSAPTSEQQFTNIADANAAFKSQHGQTLSELNHDQNVFLLFLRHAGCTFCREAMADLSARREEVEKEAKIVLVSMIPETKSDEIAESQHYFDRYSLGDVDRISDPDCQLYRAYELQRGRASQVMGPAVWWRGFVAAILKRHAVGMLSGDGFQMAGAFLIRNDKIVRAFRHRTSADRPDYCELVSADNRH</sequence>
<keyword evidence="1" id="KW-0812">Transmembrane</keyword>
<dbReference type="GO" id="GO:0016491">
    <property type="term" value="F:oxidoreductase activity"/>
    <property type="evidence" value="ECO:0007669"/>
    <property type="project" value="InterPro"/>
</dbReference>
<dbReference type="AlphaFoldDB" id="A0A5C5ZAK3"/>
<keyword evidence="4" id="KW-1185">Reference proteome</keyword>
<evidence type="ECO:0000259" key="2">
    <source>
        <dbReference type="Pfam" id="PF00578"/>
    </source>
</evidence>
<protein>
    <submittedName>
        <fullName evidence="3">AhpC/TSA family protein</fullName>
    </submittedName>
</protein>
<dbReference type="GO" id="GO:0016209">
    <property type="term" value="F:antioxidant activity"/>
    <property type="evidence" value="ECO:0007669"/>
    <property type="project" value="InterPro"/>
</dbReference>
<dbReference type="PANTHER" id="PTHR28630">
    <property type="match status" value="1"/>
</dbReference>
<dbReference type="PANTHER" id="PTHR28630:SF3">
    <property type="entry name" value="PEROXIREDOXIN-LIKE 2C"/>
    <property type="match status" value="1"/>
</dbReference>
<evidence type="ECO:0000313" key="3">
    <source>
        <dbReference type="EMBL" id="TWT84362.1"/>
    </source>
</evidence>
<dbReference type="RefSeq" id="WP_419194890.1">
    <property type="nucleotide sequence ID" value="NZ_SJPJ01000001.1"/>
</dbReference>
<dbReference type="EMBL" id="SJPJ01000001">
    <property type="protein sequence ID" value="TWT84362.1"/>
    <property type="molecule type" value="Genomic_DNA"/>
</dbReference>
<accession>A0A5C5ZAK3</accession>
<comment type="caution">
    <text evidence="3">The sequence shown here is derived from an EMBL/GenBank/DDBJ whole genome shotgun (WGS) entry which is preliminary data.</text>
</comment>
<feature type="transmembrane region" description="Helical" evidence="1">
    <location>
        <begin position="40"/>
        <end position="60"/>
    </location>
</feature>
<keyword evidence="1" id="KW-1133">Transmembrane helix</keyword>
<dbReference type="InterPro" id="IPR032801">
    <property type="entry name" value="PXL2A/B/C"/>
</dbReference>
<dbReference type="Gene3D" id="3.40.30.10">
    <property type="entry name" value="Glutaredoxin"/>
    <property type="match status" value="1"/>
</dbReference>
<dbReference type="SUPFAM" id="SSF52833">
    <property type="entry name" value="Thioredoxin-like"/>
    <property type="match status" value="1"/>
</dbReference>
<name>A0A5C5ZAK3_9BACT</name>
<feature type="domain" description="Alkyl hydroperoxide reductase subunit C/ Thiol specific antioxidant" evidence="2">
    <location>
        <begin position="153"/>
        <end position="293"/>
    </location>
</feature>
<keyword evidence="1" id="KW-0472">Membrane</keyword>
<organism evidence="3 4">
    <name type="scientific">Novipirellula herctigrandis</name>
    <dbReference type="NCBI Taxonomy" id="2527986"/>
    <lineage>
        <taxon>Bacteria</taxon>
        <taxon>Pseudomonadati</taxon>
        <taxon>Planctomycetota</taxon>
        <taxon>Planctomycetia</taxon>
        <taxon>Pirellulales</taxon>
        <taxon>Pirellulaceae</taxon>
        <taxon>Novipirellula</taxon>
    </lineage>
</organism>
<feature type="transmembrane region" description="Helical" evidence="1">
    <location>
        <begin position="67"/>
        <end position="88"/>
    </location>
</feature>
<dbReference type="NCBIfam" id="NF040769">
    <property type="entry name" value="SelL_rel_redox"/>
    <property type="match status" value="1"/>
</dbReference>
<dbReference type="InterPro" id="IPR036249">
    <property type="entry name" value="Thioredoxin-like_sf"/>
</dbReference>
<proteinExistence type="predicted"/>
<feature type="transmembrane region" description="Helical" evidence="1">
    <location>
        <begin position="103"/>
        <end position="125"/>
    </location>
</feature>
<reference evidence="3 4" key="1">
    <citation type="submission" date="2019-02" db="EMBL/GenBank/DDBJ databases">
        <title>Deep-cultivation of Planctomycetes and their phenomic and genomic characterization uncovers novel biology.</title>
        <authorList>
            <person name="Wiegand S."/>
            <person name="Jogler M."/>
            <person name="Boedeker C."/>
            <person name="Pinto D."/>
            <person name="Vollmers J."/>
            <person name="Rivas-Marin E."/>
            <person name="Kohn T."/>
            <person name="Peeters S.H."/>
            <person name="Heuer A."/>
            <person name="Rast P."/>
            <person name="Oberbeckmann S."/>
            <person name="Bunk B."/>
            <person name="Jeske O."/>
            <person name="Meyerdierks A."/>
            <person name="Storesund J.E."/>
            <person name="Kallscheuer N."/>
            <person name="Luecker S."/>
            <person name="Lage O.M."/>
            <person name="Pohl T."/>
            <person name="Merkel B.J."/>
            <person name="Hornburger P."/>
            <person name="Mueller R.-W."/>
            <person name="Bruemmer F."/>
            <person name="Labrenz M."/>
            <person name="Spormann A.M."/>
            <person name="Op Den Camp H."/>
            <person name="Overmann J."/>
            <person name="Amann R."/>
            <person name="Jetten M.S.M."/>
            <person name="Mascher T."/>
            <person name="Medema M.H."/>
            <person name="Devos D.P."/>
            <person name="Kaster A.-K."/>
            <person name="Ovreas L."/>
            <person name="Rohde M."/>
            <person name="Galperin M.Y."/>
            <person name="Jogler C."/>
        </authorList>
    </citation>
    <scope>NUCLEOTIDE SEQUENCE [LARGE SCALE GENOMIC DNA]</scope>
    <source>
        <strain evidence="3 4">CA13</strain>
    </source>
</reference>
<dbReference type="Proteomes" id="UP000315010">
    <property type="component" value="Unassembled WGS sequence"/>
</dbReference>
<evidence type="ECO:0000256" key="1">
    <source>
        <dbReference type="SAM" id="Phobius"/>
    </source>
</evidence>
<gene>
    <name evidence="3" type="ORF">CA13_58400</name>
</gene>
<dbReference type="CDD" id="cd02970">
    <property type="entry name" value="PRX_like2"/>
    <property type="match status" value="1"/>
</dbReference>
<dbReference type="InterPro" id="IPR000866">
    <property type="entry name" value="AhpC/TSA"/>
</dbReference>